<feature type="coiled-coil region" evidence="2">
    <location>
        <begin position="550"/>
        <end position="584"/>
    </location>
</feature>
<evidence type="ECO:0000256" key="2">
    <source>
        <dbReference type="SAM" id="Coils"/>
    </source>
</evidence>
<feature type="compositionally biased region" description="Basic and acidic residues" evidence="3">
    <location>
        <begin position="653"/>
        <end position="667"/>
    </location>
</feature>
<dbReference type="GO" id="GO:0005786">
    <property type="term" value="C:signal recognition particle, endoplasmic reticulum targeting"/>
    <property type="evidence" value="ECO:0007669"/>
    <property type="project" value="UniProtKB-UniRule"/>
</dbReference>
<keyword evidence="2" id="KW-0175">Coiled coil</keyword>
<reference evidence="4 5" key="1">
    <citation type="submission" date="2016-05" db="EMBL/GenBank/DDBJ databases">
        <title>Nuclear genome of Blastocystis sp. subtype 1 NandII.</title>
        <authorList>
            <person name="Gentekaki E."/>
            <person name="Curtis B."/>
            <person name="Stairs C."/>
            <person name="Eme L."/>
            <person name="Herman E."/>
            <person name="Klimes V."/>
            <person name="Arias M.C."/>
            <person name="Elias M."/>
            <person name="Hilliou F."/>
            <person name="Klute M."/>
            <person name="Malik S.-B."/>
            <person name="Pightling A."/>
            <person name="Rachubinski R."/>
            <person name="Salas D."/>
            <person name="Schlacht A."/>
            <person name="Suga H."/>
            <person name="Archibald J."/>
            <person name="Ball S.G."/>
            <person name="Clark G."/>
            <person name="Dacks J."/>
            <person name="Van Der Giezen M."/>
            <person name="Tsaousis A."/>
            <person name="Roger A."/>
        </authorList>
    </citation>
    <scope>NUCLEOTIDE SEQUENCE [LARGE SCALE GENOMIC DNA]</scope>
    <source>
        <strain evidence="5">ATCC 50177 / NandII</strain>
    </source>
</reference>
<dbReference type="AlphaFoldDB" id="A0A196S7X5"/>
<dbReference type="STRING" id="478820.A0A196S7X5"/>
<dbReference type="SUPFAM" id="SSF48452">
    <property type="entry name" value="TPR-like"/>
    <property type="match status" value="2"/>
</dbReference>
<dbReference type="Proteomes" id="UP000078348">
    <property type="component" value="Unassembled WGS sequence"/>
</dbReference>
<comment type="function">
    <text evidence="1">Component of the signal recognition particle (SRP) complex, a ribonucleoprotein complex that mediates the cotranslational targeting of secretory and membrane proteins to the endoplasmic reticulum (ER).</text>
</comment>
<accession>A0A196S7X5</accession>
<evidence type="ECO:0000313" key="5">
    <source>
        <dbReference type="Proteomes" id="UP000078348"/>
    </source>
</evidence>
<dbReference type="InterPro" id="IPR011990">
    <property type="entry name" value="TPR-like_helical_dom_sf"/>
</dbReference>
<gene>
    <name evidence="4" type="ORF">AV274_6160</name>
</gene>
<dbReference type="GO" id="GO:0043022">
    <property type="term" value="F:ribosome binding"/>
    <property type="evidence" value="ECO:0007669"/>
    <property type="project" value="TreeGrafter"/>
</dbReference>
<dbReference type="GO" id="GO:0008312">
    <property type="term" value="F:7S RNA binding"/>
    <property type="evidence" value="ECO:0007669"/>
    <property type="project" value="TreeGrafter"/>
</dbReference>
<evidence type="ECO:0000256" key="3">
    <source>
        <dbReference type="SAM" id="MobiDB-lite"/>
    </source>
</evidence>
<comment type="caution">
    <text evidence="4">The sequence shown here is derived from an EMBL/GenBank/DDBJ whole genome shotgun (WGS) entry which is preliminary data.</text>
</comment>
<dbReference type="PANTHER" id="PTHR14094">
    <property type="entry name" value="SIGNAL RECOGNITION PARTICLE 72"/>
    <property type="match status" value="1"/>
</dbReference>
<dbReference type="GO" id="GO:0006614">
    <property type="term" value="P:SRP-dependent cotranslational protein targeting to membrane"/>
    <property type="evidence" value="ECO:0007669"/>
    <property type="project" value="UniProtKB-UniRule"/>
</dbReference>
<dbReference type="PANTHER" id="PTHR14094:SF9">
    <property type="entry name" value="SIGNAL RECOGNITION PARTICLE SUBUNIT SRP72"/>
    <property type="match status" value="1"/>
</dbReference>
<comment type="subcellular location">
    <subcellularLocation>
        <location evidence="1">Cytoplasm</location>
    </subcellularLocation>
</comment>
<dbReference type="InterPro" id="IPR031545">
    <property type="entry name" value="SRP72_TPR-like"/>
</dbReference>
<name>A0A196S7X5_BLAHN</name>
<keyword evidence="1" id="KW-0963">Cytoplasm</keyword>
<evidence type="ECO:0000256" key="1">
    <source>
        <dbReference type="PIRNR" id="PIRNR038922"/>
    </source>
</evidence>
<organism evidence="4 5">
    <name type="scientific">Blastocystis sp. subtype 1 (strain ATCC 50177 / NandII)</name>
    <dbReference type="NCBI Taxonomy" id="478820"/>
    <lineage>
        <taxon>Eukaryota</taxon>
        <taxon>Sar</taxon>
        <taxon>Stramenopiles</taxon>
        <taxon>Bigyra</taxon>
        <taxon>Opalozoa</taxon>
        <taxon>Opalinata</taxon>
        <taxon>Blastocystidae</taxon>
        <taxon>Blastocystis</taxon>
    </lineage>
</organism>
<protein>
    <recommendedName>
        <fullName evidence="1">Signal recognition particle subunit SRP72</fullName>
    </recommendedName>
</protein>
<dbReference type="Pfam" id="PF17004">
    <property type="entry name" value="SRP_TPR_like"/>
    <property type="match status" value="1"/>
</dbReference>
<dbReference type="OrthoDB" id="5421607at2759"/>
<keyword evidence="1" id="KW-0687">Ribonucleoprotein</keyword>
<dbReference type="InterPro" id="IPR026270">
    <property type="entry name" value="SRP72"/>
</dbReference>
<dbReference type="PIRSF" id="PIRSF038922">
    <property type="entry name" value="SRP72"/>
    <property type="match status" value="1"/>
</dbReference>
<keyword evidence="1" id="KW-0733">Signal recognition particle</keyword>
<feature type="region of interest" description="Disordered" evidence="3">
    <location>
        <begin position="620"/>
        <end position="679"/>
    </location>
</feature>
<keyword evidence="5" id="KW-1185">Reference proteome</keyword>
<evidence type="ECO:0000313" key="4">
    <source>
        <dbReference type="EMBL" id="OAO12177.1"/>
    </source>
</evidence>
<feature type="compositionally biased region" description="Basic residues" evidence="3">
    <location>
        <begin position="668"/>
        <end position="679"/>
    </location>
</feature>
<dbReference type="EMBL" id="LXWW01000560">
    <property type="protein sequence ID" value="OAO12177.1"/>
    <property type="molecule type" value="Genomic_DNA"/>
</dbReference>
<comment type="similarity">
    <text evidence="1">Belongs to the SRP72 family.</text>
</comment>
<sequence>MAQNKEETVALFKKLIAATNNDDSKAVIESCNTILQALPDDIDAQKCKIVAFMNLGKYDEAMKVIEKSTHDFFLEHVYCLYLKQKYEDALDLLKKKESNDTNYRLLKAQVLYRLERYEESLALYRELTTSDKYDYLTNLSACYLMSDRLPEGASLLEKYKSSESYEVLYNYGTMLIYSDRLEEAREVLQRALRCGRLELRDGEELAVDAEEESGEEPELDPIRVQLAFIAARRGAREEAERLLQAVLSHSGNSRILSTIAASNLVALHGGAEVAEGLKKLRSIPADVFEKLTRAQQEAIRFNRAVLLLLLNRKKEFETLLGELASAEEVAVLQACELVVKNKEEEAIRAIEAGLSAASSQEHCFLLLQLLLNHRQYEKALQVLAALPSRLVQKKGVQSLFYAVCRNLQDQRVVDSLIPRMEQNATPDTLQATAEYFFESHQYELAADRLRSLLASALDPEQRRVIAARYVLAASHLSAEESARCAAELPEVPVIQDMDMNELEEMLKRRDFLKRSAASDAQTSQTAQSAAQAVQAVQAADALSHPSTPVAEMEVEEASGMLENVRKLEAEKKRKLNLKKRARKTAKFVAKLKEEGRFREPKLLDAERWLAKEDRTSVKRRNKKMTVSATGVGAQGEHVSQAEMDKYDAKKRKENPEPVHKVVVDKSGMRRTKGRKGKKH</sequence>
<dbReference type="Gene3D" id="1.25.40.10">
    <property type="entry name" value="Tetratricopeptide repeat domain"/>
    <property type="match status" value="2"/>
</dbReference>
<proteinExistence type="inferred from homology"/>